<reference evidence="2 3" key="1">
    <citation type="submission" date="2016-10" db="EMBL/GenBank/DDBJ databases">
        <authorList>
            <person name="Varghese N."/>
        </authorList>
    </citation>
    <scope>NUCLEOTIDE SEQUENCE [LARGE SCALE GENOMIC DNA]</scope>
</reference>
<dbReference type="EMBL" id="LT882682">
    <property type="protein sequence ID" value="SMY26571.1"/>
    <property type="molecule type" value="Genomic_DNA"/>
</dbReference>
<protein>
    <recommendedName>
        <fullName evidence="1">F-box domain-containing protein</fullName>
    </recommendedName>
</protein>
<proteinExistence type="predicted"/>
<organism evidence="2 3">
    <name type="scientific">Zymoseptoria tritici ST99CH_1A5</name>
    <dbReference type="NCBI Taxonomy" id="1276529"/>
    <lineage>
        <taxon>Eukaryota</taxon>
        <taxon>Fungi</taxon>
        <taxon>Dikarya</taxon>
        <taxon>Ascomycota</taxon>
        <taxon>Pezizomycotina</taxon>
        <taxon>Dothideomycetes</taxon>
        <taxon>Dothideomycetidae</taxon>
        <taxon>Mycosphaerellales</taxon>
        <taxon>Mycosphaerellaceae</taxon>
        <taxon>Zymoseptoria</taxon>
    </lineage>
</organism>
<evidence type="ECO:0000259" key="1">
    <source>
        <dbReference type="Pfam" id="PF00646"/>
    </source>
</evidence>
<dbReference type="Pfam" id="PF00646">
    <property type="entry name" value="F-box"/>
    <property type="match status" value="1"/>
</dbReference>
<feature type="domain" description="F-box" evidence="1">
    <location>
        <begin position="44"/>
        <end position="75"/>
    </location>
</feature>
<sequence length="113" mass="12540">MPLSNKSCLFSSPTHDLPNTFEAIKFPQKMASPTSTSAVLDTTELLETIVLHLNTFDFVHAKLVNRNFYNTISKSSAITHELLFPTTPPGLVPFVPNPIGTHEFSSLIRNRSI</sequence>
<name>A0A1Y6LV83_ZYMTR</name>
<dbReference type="InterPro" id="IPR001810">
    <property type="entry name" value="F-box_dom"/>
</dbReference>
<dbReference type="Proteomes" id="UP000215453">
    <property type="component" value="Chromosome 7"/>
</dbReference>
<evidence type="ECO:0000313" key="3">
    <source>
        <dbReference type="Proteomes" id="UP000215453"/>
    </source>
</evidence>
<accession>A0A1Y6LV83</accession>
<gene>
    <name evidence="2" type="ORF">ZT1A5_G8014</name>
</gene>
<evidence type="ECO:0000313" key="2">
    <source>
        <dbReference type="EMBL" id="SMY26571.1"/>
    </source>
</evidence>
<dbReference type="AlphaFoldDB" id="A0A1Y6LV83"/>